<gene>
    <name evidence="2" type="ORF">FHR82_003904</name>
</gene>
<evidence type="ECO:0000313" key="2">
    <source>
        <dbReference type="EMBL" id="MBB4907662.1"/>
    </source>
</evidence>
<protein>
    <submittedName>
        <fullName evidence="2">Uncharacterized protein</fullName>
    </submittedName>
</protein>
<proteinExistence type="predicted"/>
<accession>A0A7W7VEW1</accession>
<dbReference type="EMBL" id="JACHJQ010000004">
    <property type="protein sequence ID" value="MBB4907662.1"/>
    <property type="molecule type" value="Genomic_DNA"/>
</dbReference>
<evidence type="ECO:0000313" key="3">
    <source>
        <dbReference type="Proteomes" id="UP000520767"/>
    </source>
</evidence>
<dbReference type="Proteomes" id="UP000520767">
    <property type="component" value="Unassembled WGS sequence"/>
</dbReference>
<feature type="region of interest" description="Disordered" evidence="1">
    <location>
        <begin position="1"/>
        <end position="41"/>
    </location>
</feature>
<organism evidence="2 3">
    <name type="scientific">Actinophytocola algeriensis</name>
    <dbReference type="NCBI Taxonomy" id="1768010"/>
    <lineage>
        <taxon>Bacteria</taxon>
        <taxon>Bacillati</taxon>
        <taxon>Actinomycetota</taxon>
        <taxon>Actinomycetes</taxon>
        <taxon>Pseudonocardiales</taxon>
        <taxon>Pseudonocardiaceae</taxon>
    </lineage>
</organism>
<reference evidence="2 3" key="1">
    <citation type="submission" date="2020-08" db="EMBL/GenBank/DDBJ databases">
        <title>Genomic Encyclopedia of Type Strains, Phase III (KMG-III): the genomes of soil and plant-associated and newly described type strains.</title>
        <authorList>
            <person name="Whitman W."/>
        </authorList>
    </citation>
    <scope>NUCLEOTIDE SEQUENCE [LARGE SCALE GENOMIC DNA]</scope>
    <source>
        <strain evidence="2 3">CECT 8960</strain>
    </source>
</reference>
<comment type="caution">
    <text evidence="2">The sequence shown here is derived from an EMBL/GenBank/DDBJ whole genome shotgun (WGS) entry which is preliminary data.</text>
</comment>
<evidence type="ECO:0000256" key="1">
    <source>
        <dbReference type="SAM" id="MobiDB-lite"/>
    </source>
</evidence>
<name>A0A7W7VEW1_9PSEU</name>
<dbReference type="AlphaFoldDB" id="A0A7W7VEW1"/>
<keyword evidence="3" id="KW-1185">Reference proteome</keyword>
<sequence length="41" mass="4220">MRRQNDAMKGSFITPGTTKGSLITPGATKGSLITPGSGEVR</sequence>